<dbReference type="EMBL" id="LROR01000049">
    <property type="protein sequence ID" value="OBR93972.1"/>
    <property type="molecule type" value="Genomic_DNA"/>
</dbReference>
<accession>A0A166RXX1</accession>
<protein>
    <submittedName>
        <fullName evidence="1">Uncharacterized protein</fullName>
    </submittedName>
</protein>
<evidence type="ECO:0000313" key="1">
    <source>
        <dbReference type="EMBL" id="OAA91340.1"/>
    </source>
</evidence>
<keyword evidence="4" id="KW-1185">Reference proteome</keyword>
<dbReference type="RefSeq" id="WP_063601825.1">
    <property type="nucleotide sequence ID" value="NZ_LITQ01000026.1"/>
</dbReference>
<gene>
    <name evidence="2" type="ORF">CLCOS_21080</name>
    <name evidence="1" type="ORF">WX73_01750</name>
</gene>
<dbReference type="Proteomes" id="UP000077384">
    <property type="component" value="Unassembled WGS sequence"/>
</dbReference>
<proteinExistence type="predicted"/>
<dbReference type="PATRIC" id="fig|1705578.3.peg.2002"/>
<comment type="caution">
    <text evidence="1">The sequence shown here is derived from an EMBL/GenBank/DDBJ whole genome shotgun (WGS) entry which is preliminary data.</text>
</comment>
<evidence type="ECO:0000313" key="2">
    <source>
        <dbReference type="EMBL" id="OBR93972.1"/>
    </source>
</evidence>
<dbReference type="AlphaFoldDB" id="A0A166RXX1"/>
<reference evidence="2 4" key="2">
    <citation type="journal article" date="2016" name="Front. Microbiol.">
        <title>Industrial Acetogenic Biocatalysts: A Comparative Metabolic and Genomic Analysis.</title>
        <authorList>
            <person name="Bengelsdorf F."/>
            <person name="Poehlein A."/>
            <person name="Sonja S."/>
            <person name="Erz C."/>
            <person name="Hummel T."/>
            <person name="Hoffmeister S."/>
            <person name="Daniel R."/>
            <person name="Durre P."/>
        </authorList>
    </citation>
    <scope>NUCLEOTIDE SEQUENCE [LARGE SCALE GENOMIC DNA]</scope>
    <source>
        <strain evidence="2 4">PTA-10522</strain>
    </source>
</reference>
<reference evidence="1 3" key="1">
    <citation type="journal article" date="2015" name="Biotechnol. Bioeng.">
        <title>Genome sequence and phenotypic characterization of Caulobacter segnis.</title>
        <authorList>
            <person name="Patel S."/>
            <person name="Fletcher B."/>
            <person name="Scott D.C."/>
            <person name="Ely B."/>
        </authorList>
    </citation>
    <scope>NUCLEOTIDE SEQUENCE [LARGE SCALE GENOMIC DNA]</scope>
    <source>
        <strain evidence="1 3">PS02</strain>
    </source>
</reference>
<evidence type="ECO:0000313" key="4">
    <source>
        <dbReference type="Proteomes" id="UP000093694"/>
    </source>
</evidence>
<dbReference type="EMBL" id="LITQ01000026">
    <property type="protein sequence ID" value="OAA91340.1"/>
    <property type="molecule type" value="Genomic_DNA"/>
</dbReference>
<dbReference type="Proteomes" id="UP000093694">
    <property type="component" value="Unassembled WGS sequence"/>
</dbReference>
<name>A0A166RXX1_9CLOT</name>
<evidence type="ECO:0000313" key="3">
    <source>
        <dbReference type="Proteomes" id="UP000077384"/>
    </source>
</evidence>
<sequence>MVKDKNLMVNKINELISFIEENNILYEIESTVNLIDTNNVVNIEKMFKYILSESFKNNKIMYEYLIEMFESEEDIDIDKIENLDMYKKLKFIKKIYEFKNNSIQHRRGPFEIKQSSIGYNHSKPDEIILTIRRGDDQKLSLELNTESLIRFISSLSQPLLYNMNMDDIKLDSDSIEEYLKVSKGIIERISGHLKKESHKEEEIACSKEEN</sequence>
<organism evidence="1 3">
    <name type="scientific">Clostridium coskatii</name>
    <dbReference type="NCBI Taxonomy" id="1705578"/>
    <lineage>
        <taxon>Bacteria</taxon>
        <taxon>Bacillati</taxon>
        <taxon>Bacillota</taxon>
        <taxon>Clostridia</taxon>
        <taxon>Eubacteriales</taxon>
        <taxon>Clostridiaceae</taxon>
        <taxon>Clostridium</taxon>
    </lineage>
</organism>